<protein>
    <submittedName>
        <fullName evidence="2">MYG1 family protein</fullName>
    </submittedName>
</protein>
<evidence type="ECO:0000313" key="3">
    <source>
        <dbReference type="Proteomes" id="UP000621540"/>
    </source>
</evidence>
<dbReference type="InterPro" id="IPR003226">
    <property type="entry name" value="MYG1_exonuclease"/>
</dbReference>
<dbReference type="PANTHER" id="PTHR11215:SF1">
    <property type="entry name" value="MYG1 EXONUCLEASE"/>
    <property type="match status" value="1"/>
</dbReference>
<gene>
    <name evidence="2" type="ORF">H8Z76_08070</name>
</gene>
<dbReference type="Pfam" id="PF03690">
    <property type="entry name" value="MYG1_exonuc"/>
    <property type="match status" value="1"/>
</dbReference>
<organism evidence="2 3">
    <name type="scientific">Roseburia yibonii</name>
    <dbReference type="NCBI Taxonomy" id="2763063"/>
    <lineage>
        <taxon>Bacteria</taxon>
        <taxon>Bacillati</taxon>
        <taxon>Bacillota</taxon>
        <taxon>Clostridia</taxon>
        <taxon>Lachnospirales</taxon>
        <taxon>Lachnospiraceae</taxon>
        <taxon>Roseburia</taxon>
    </lineage>
</organism>
<dbReference type="EMBL" id="JACOQH010000005">
    <property type="protein sequence ID" value="MBC5753981.1"/>
    <property type="molecule type" value="Genomic_DNA"/>
</dbReference>
<comment type="caution">
    <text evidence="2">The sequence shown here is derived from an EMBL/GenBank/DDBJ whole genome shotgun (WGS) entry which is preliminary data.</text>
</comment>
<keyword evidence="3" id="KW-1185">Reference proteome</keyword>
<proteinExistence type="inferred from homology"/>
<evidence type="ECO:0000313" key="2">
    <source>
        <dbReference type="EMBL" id="MBC5753981.1"/>
    </source>
</evidence>
<comment type="similarity">
    <text evidence="1">Belongs to the MYG1 family.</text>
</comment>
<dbReference type="PANTHER" id="PTHR11215">
    <property type="entry name" value="METAL DEPENDENT HYDROLASE - RELATED"/>
    <property type="match status" value="1"/>
</dbReference>
<evidence type="ECO:0000256" key="1">
    <source>
        <dbReference type="ARBA" id="ARBA00010105"/>
    </source>
</evidence>
<reference evidence="2 3" key="1">
    <citation type="submission" date="2020-08" db="EMBL/GenBank/DDBJ databases">
        <title>Genome public.</title>
        <authorList>
            <person name="Liu C."/>
            <person name="Sun Q."/>
        </authorList>
    </citation>
    <scope>NUCLEOTIDE SEQUENCE [LARGE SCALE GENOMIC DNA]</scope>
    <source>
        <strain evidence="2 3">BX0805</strain>
    </source>
</reference>
<accession>A0ABR7IAQ9</accession>
<dbReference type="Proteomes" id="UP000621540">
    <property type="component" value="Unassembled WGS sequence"/>
</dbReference>
<sequence length="306" mass="34848">MQNELTEQLRQTDCVFTHGGKFHADDVFSYALLRMIHPGLLVRRGNEVPQDFTGIVFDIGGGAFDHHGNDEKKRENGVPYAAFGLLWQQLGTAVLGDEKQAEKFDFRFVQPLDQNDNTGEPDEIASLIADFNPVWDADEDTDAAFLRAADFAEQILERKFSYIKSNIRADEAVKPYLAQASDGILVMDQYLPWKKAVEKEEGIAFVVFPSNRGGYCAMSVKDSVLKETKCPFPAEWYGKRDKELAEISGIASLRFCHKTGFMLTADEKEDAILACRVSREKEKKSRIFWMRVKKAFRKKKSRRDVR</sequence>
<name>A0ABR7IAQ9_9FIRM</name>